<dbReference type="OrthoDB" id="7735550at2759"/>
<dbReference type="InterPro" id="IPR036056">
    <property type="entry name" value="Fibrinogen-like_C"/>
</dbReference>
<dbReference type="PANTHER" id="PTHR19143">
    <property type="entry name" value="FIBRINOGEN/TENASCIN/ANGIOPOEITIN"/>
    <property type="match status" value="1"/>
</dbReference>
<dbReference type="AlphaFoldDB" id="A0A7M5V434"/>
<dbReference type="SUPFAM" id="SSF56496">
    <property type="entry name" value="Fibrinogen C-terminal domain-like"/>
    <property type="match status" value="1"/>
</dbReference>
<dbReference type="InterPro" id="IPR002181">
    <property type="entry name" value="Fibrinogen_a/b/g_C_dom"/>
</dbReference>
<feature type="chain" id="PRO_5029892481" description="Fibrinogen C-terminal domain-containing protein" evidence="1">
    <location>
        <begin position="24"/>
        <end position="316"/>
    </location>
</feature>
<keyword evidence="1" id="KW-0732">Signal</keyword>
<evidence type="ECO:0000313" key="4">
    <source>
        <dbReference type="Proteomes" id="UP000594262"/>
    </source>
</evidence>
<evidence type="ECO:0000259" key="2">
    <source>
        <dbReference type="PROSITE" id="PS51406"/>
    </source>
</evidence>
<evidence type="ECO:0000256" key="1">
    <source>
        <dbReference type="SAM" id="SignalP"/>
    </source>
</evidence>
<accession>A0A7M5V434</accession>
<dbReference type="GO" id="GO:0005615">
    <property type="term" value="C:extracellular space"/>
    <property type="evidence" value="ECO:0007669"/>
    <property type="project" value="TreeGrafter"/>
</dbReference>
<feature type="signal peptide" evidence="1">
    <location>
        <begin position="1"/>
        <end position="23"/>
    </location>
</feature>
<dbReference type="EnsemblMetazoa" id="CLYHEMT003061.1">
    <property type="protein sequence ID" value="CLYHEMP003061.1"/>
    <property type="gene ID" value="CLYHEMG003061"/>
</dbReference>
<organism evidence="3 4">
    <name type="scientific">Clytia hemisphaerica</name>
    <dbReference type="NCBI Taxonomy" id="252671"/>
    <lineage>
        <taxon>Eukaryota</taxon>
        <taxon>Metazoa</taxon>
        <taxon>Cnidaria</taxon>
        <taxon>Hydrozoa</taxon>
        <taxon>Hydroidolina</taxon>
        <taxon>Leptothecata</taxon>
        <taxon>Obeliida</taxon>
        <taxon>Clytiidae</taxon>
        <taxon>Clytia</taxon>
    </lineage>
</organism>
<proteinExistence type="predicted"/>
<dbReference type="PROSITE" id="PS51406">
    <property type="entry name" value="FIBRINOGEN_C_2"/>
    <property type="match status" value="1"/>
</dbReference>
<name>A0A7M5V434_9CNID</name>
<protein>
    <recommendedName>
        <fullName evidence="2">Fibrinogen C-terminal domain-containing protein</fullName>
    </recommendedName>
</protein>
<dbReference type="NCBIfam" id="NF040941">
    <property type="entry name" value="GGGWT_bact"/>
    <property type="match status" value="1"/>
</dbReference>
<dbReference type="Gene3D" id="4.10.530.10">
    <property type="entry name" value="Gamma-fibrinogen Carboxyl Terminal Fragment, domain 2"/>
    <property type="match status" value="1"/>
</dbReference>
<dbReference type="Pfam" id="PF00147">
    <property type="entry name" value="Fibrinogen_C"/>
    <property type="match status" value="1"/>
</dbReference>
<feature type="domain" description="Fibrinogen C-terminal" evidence="2">
    <location>
        <begin position="99"/>
        <end position="274"/>
    </location>
</feature>
<reference evidence="3" key="1">
    <citation type="submission" date="2021-01" db="UniProtKB">
        <authorList>
            <consortium name="EnsemblMetazoa"/>
        </authorList>
    </citation>
    <scope>IDENTIFICATION</scope>
</reference>
<evidence type="ECO:0000313" key="3">
    <source>
        <dbReference type="EnsemblMetazoa" id="CLYHEMP003061.1"/>
    </source>
</evidence>
<dbReference type="InterPro" id="IPR050373">
    <property type="entry name" value="Fibrinogen_C-term_domain"/>
</dbReference>
<sequence>KMMKTQEMFVACVLLFETQLVHIAAVRYELVVENLAPSKLPFSSTHVKFEQHCISKCHYMIKCASFLIEPTSNINPIKCSFYNTTTTKVTGDFQTSTGSKLFTDIRDCQDVYDRGSKASGFYSVNLLGKGERDVFCNMDFQGGGWMAFTYRIHGGGWWDTKFDKYKNGFGRAPEDYYLGNENLHQLTKSGEYELYYLTDARDTPTTYHGWYGQFSVSDEADFYRLSIGDFREGTDVFFTGNGKQFTAKDVDKDGNNDRNCASMKKGGFWYVNCGRVYPHSKFGNLHKPALCIGLQPAQDGLKVCCKNFQIFLRRNF</sequence>
<dbReference type="Gene3D" id="3.90.215.10">
    <property type="entry name" value="Gamma Fibrinogen, chain A, domain 1"/>
    <property type="match status" value="1"/>
</dbReference>
<keyword evidence="4" id="KW-1185">Reference proteome</keyword>
<dbReference type="InterPro" id="IPR014716">
    <property type="entry name" value="Fibrinogen_a/b/g_C_1"/>
</dbReference>
<dbReference type="Proteomes" id="UP000594262">
    <property type="component" value="Unplaced"/>
</dbReference>
<dbReference type="SMART" id="SM00186">
    <property type="entry name" value="FBG"/>
    <property type="match status" value="1"/>
</dbReference>